<gene>
    <name evidence="1" type="ORF">KP509_30G055200</name>
</gene>
<dbReference type="EMBL" id="CM035435">
    <property type="protein sequence ID" value="KAH7290580.1"/>
    <property type="molecule type" value="Genomic_DNA"/>
</dbReference>
<comment type="caution">
    <text evidence="1">The sequence shown here is derived from an EMBL/GenBank/DDBJ whole genome shotgun (WGS) entry which is preliminary data.</text>
</comment>
<reference evidence="1" key="1">
    <citation type="submission" date="2021-08" db="EMBL/GenBank/DDBJ databases">
        <title>WGS assembly of Ceratopteris richardii.</title>
        <authorList>
            <person name="Marchant D.B."/>
            <person name="Chen G."/>
            <person name="Jenkins J."/>
            <person name="Shu S."/>
            <person name="Leebens-Mack J."/>
            <person name="Grimwood J."/>
            <person name="Schmutz J."/>
            <person name="Soltis P."/>
            <person name="Soltis D."/>
            <person name="Chen Z.-H."/>
        </authorList>
    </citation>
    <scope>NUCLEOTIDE SEQUENCE</scope>
    <source>
        <strain evidence="1">Whitten #5841</strain>
        <tissue evidence="1">Leaf</tissue>
    </source>
</reference>
<keyword evidence="2" id="KW-1185">Reference proteome</keyword>
<dbReference type="Proteomes" id="UP000825935">
    <property type="component" value="Chromosome 30"/>
</dbReference>
<evidence type="ECO:0000313" key="1">
    <source>
        <dbReference type="EMBL" id="KAH7290580.1"/>
    </source>
</evidence>
<sequence>MGKDDCATNHSLRRPIFGDPSQIKGIFDLPLQSWVINRRVISGPEESARPSWPMGAYKNNGFVLIGGTILEIL</sequence>
<name>A0A8T2R3L1_CERRI</name>
<organism evidence="1 2">
    <name type="scientific">Ceratopteris richardii</name>
    <name type="common">Triangle waterfern</name>
    <dbReference type="NCBI Taxonomy" id="49495"/>
    <lineage>
        <taxon>Eukaryota</taxon>
        <taxon>Viridiplantae</taxon>
        <taxon>Streptophyta</taxon>
        <taxon>Embryophyta</taxon>
        <taxon>Tracheophyta</taxon>
        <taxon>Polypodiopsida</taxon>
        <taxon>Polypodiidae</taxon>
        <taxon>Polypodiales</taxon>
        <taxon>Pteridineae</taxon>
        <taxon>Pteridaceae</taxon>
        <taxon>Parkerioideae</taxon>
        <taxon>Ceratopteris</taxon>
    </lineage>
</organism>
<proteinExistence type="predicted"/>
<evidence type="ECO:0000313" key="2">
    <source>
        <dbReference type="Proteomes" id="UP000825935"/>
    </source>
</evidence>
<dbReference type="AlphaFoldDB" id="A0A8T2R3L1"/>
<accession>A0A8T2R3L1</accession>
<protein>
    <submittedName>
        <fullName evidence="1">Uncharacterized protein</fullName>
    </submittedName>
</protein>